<sequence length="146" mass="15821">MGEPELPQVFLPEGGLSVRAPDGRSLVFLRVPQLEVELKQVLAGQPDEFTYRWAYHPGYRLHVLFVYWPVQGGIQIGVGIPEGPGDGILAAMEGESDIYLTLEPLPEHQETFEGEDLGKVVAGMTVPLAGVRFSRRFGGSAGGESS</sequence>
<reference evidence="1" key="1">
    <citation type="submission" date="2022-03" db="EMBL/GenBank/DDBJ databases">
        <title>Complete genome sequence of Caldinitratiruptor microaerophilus.</title>
        <authorList>
            <person name="Mukaiyama R."/>
            <person name="Nishiyama T."/>
            <person name="Ueda K."/>
        </authorList>
    </citation>
    <scope>NUCLEOTIDE SEQUENCE</scope>
    <source>
        <strain evidence="1">JCM 16183</strain>
    </source>
</reference>
<dbReference type="EMBL" id="AP025628">
    <property type="protein sequence ID" value="BDG62312.1"/>
    <property type="molecule type" value="Genomic_DNA"/>
</dbReference>
<dbReference type="AlphaFoldDB" id="A0AA35CN92"/>
<evidence type="ECO:0000313" key="1">
    <source>
        <dbReference type="EMBL" id="BDG62312.1"/>
    </source>
</evidence>
<protein>
    <submittedName>
        <fullName evidence="1">Uncharacterized protein</fullName>
    </submittedName>
</protein>
<organism evidence="1 2">
    <name type="scientific">Caldinitratiruptor microaerophilus</name>
    <dbReference type="NCBI Taxonomy" id="671077"/>
    <lineage>
        <taxon>Bacteria</taxon>
        <taxon>Bacillati</taxon>
        <taxon>Bacillota</taxon>
        <taxon>Clostridia</taxon>
        <taxon>Eubacteriales</taxon>
        <taxon>Symbiobacteriaceae</taxon>
        <taxon>Caldinitratiruptor</taxon>
    </lineage>
</organism>
<gene>
    <name evidence="1" type="ORF">caldi_34020</name>
</gene>
<dbReference type="Proteomes" id="UP001163687">
    <property type="component" value="Chromosome"/>
</dbReference>
<dbReference type="KEGG" id="cmic:caldi_34020"/>
<keyword evidence="2" id="KW-1185">Reference proteome</keyword>
<proteinExistence type="predicted"/>
<accession>A0AA35CN92</accession>
<evidence type="ECO:0000313" key="2">
    <source>
        <dbReference type="Proteomes" id="UP001163687"/>
    </source>
</evidence>
<dbReference type="RefSeq" id="WP_264842903.1">
    <property type="nucleotide sequence ID" value="NZ_AP025628.1"/>
</dbReference>
<name>A0AA35CN92_9FIRM</name>